<evidence type="ECO:0000313" key="3">
    <source>
        <dbReference type="Proteomes" id="UP001596282"/>
    </source>
</evidence>
<accession>A0ABW1RY36</accession>
<gene>
    <name evidence="2" type="ORF">ACFP5Y_03675</name>
</gene>
<keyword evidence="3" id="KW-1185">Reference proteome</keyword>
<feature type="compositionally biased region" description="Basic and acidic residues" evidence="1">
    <location>
        <begin position="278"/>
        <end position="308"/>
    </location>
</feature>
<evidence type="ECO:0000313" key="2">
    <source>
        <dbReference type="EMBL" id="MFC6180320.1"/>
    </source>
</evidence>
<proteinExistence type="predicted"/>
<dbReference type="RefSeq" id="WP_223876596.1">
    <property type="nucleotide sequence ID" value="NZ_BJDJ01000003.1"/>
</dbReference>
<sequence length="325" mass="36737">MDYFKQRRAYRNFKLYEASISNGQNNLYRELLDYANDEYKLDDLFSMKNSALLSLTGLSEAGMKKARNELVQMKLIKYVKGKKNTQAPQYQIIQLYKLNQGMATSWATSKGEKYPNKNGNSSSTGSDKVAQPVPQGEAQPEAHKDLTSTLPDGTVTKKNNDPFAKLLAESPQEPEDPRDKRRQEFTEQVWGIYPRQEKFGEAWEAYYRATITGNNPAGKTTKEAIIAGIEKYKRHLEVKGTQGQFIQQLANWLDNAGWLSNYDMTPPKQKSVQGGRAPRKELVPGWLKDDDAPKTEENDASVDRKALADRLAGLDAKRTENQSEG</sequence>
<evidence type="ECO:0000256" key="1">
    <source>
        <dbReference type="SAM" id="MobiDB-lite"/>
    </source>
</evidence>
<reference evidence="3" key="1">
    <citation type="journal article" date="2019" name="Int. J. Syst. Evol. Microbiol.">
        <title>The Global Catalogue of Microorganisms (GCM) 10K type strain sequencing project: providing services to taxonomists for standard genome sequencing and annotation.</title>
        <authorList>
            <consortium name="The Broad Institute Genomics Platform"/>
            <consortium name="The Broad Institute Genome Sequencing Center for Infectious Disease"/>
            <person name="Wu L."/>
            <person name="Ma J."/>
        </authorList>
    </citation>
    <scope>NUCLEOTIDE SEQUENCE [LARGE SCALE GENOMIC DNA]</scope>
    <source>
        <strain evidence="3">CCM 8933</strain>
    </source>
</reference>
<protein>
    <submittedName>
        <fullName evidence="2">DNA replication protein DnaD</fullName>
    </submittedName>
</protein>
<feature type="region of interest" description="Disordered" evidence="1">
    <location>
        <begin position="264"/>
        <end position="325"/>
    </location>
</feature>
<comment type="caution">
    <text evidence="2">The sequence shown here is derived from an EMBL/GenBank/DDBJ whole genome shotgun (WGS) entry which is preliminary data.</text>
</comment>
<feature type="compositionally biased region" description="Basic and acidic residues" evidence="1">
    <location>
        <begin position="315"/>
        <end position="325"/>
    </location>
</feature>
<name>A0ABW1RY36_9LACO</name>
<organism evidence="2 3">
    <name type="scientific">Lactiplantibacillus daowaiensis</name>
    <dbReference type="NCBI Taxonomy" id="2559918"/>
    <lineage>
        <taxon>Bacteria</taxon>
        <taxon>Bacillati</taxon>
        <taxon>Bacillota</taxon>
        <taxon>Bacilli</taxon>
        <taxon>Lactobacillales</taxon>
        <taxon>Lactobacillaceae</taxon>
        <taxon>Lactiplantibacillus</taxon>
    </lineage>
</organism>
<feature type="compositionally biased region" description="Polar residues" evidence="1">
    <location>
        <begin position="117"/>
        <end position="126"/>
    </location>
</feature>
<dbReference type="Proteomes" id="UP001596282">
    <property type="component" value="Unassembled WGS sequence"/>
</dbReference>
<dbReference type="EMBL" id="JBHSSC010000009">
    <property type="protein sequence ID" value="MFC6180320.1"/>
    <property type="molecule type" value="Genomic_DNA"/>
</dbReference>
<feature type="region of interest" description="Disordered" evidence="1">
    <location>
        <begin position="108"/>
        <end position="160"/>
    </location>
</feature>